<feature type="transmembrane region" description="Helical" evidence="1">
    <location>
        <begin position="157"/>
        <end position="181"/>
    </location>
</feature>
<reference evidence="2 3" key="1">
    <citation type="submission" date="2018-01" db="EMBL/GenBank/DDBJ databases">
        <title>Draft genome sequence of Sphaerisporangium sp. 7K107.</title>
        <authorList>
            <person name="Sahin N."/>
            <person name="Saygin H."/>
            <person name="Ay H."/>
        </authorList>
    </citation>
    <scope>NUCLEOTIDE SEQUENCE [LARGE SCALE GENOMIC DNA]</scope>
    <source>
        <strain evidence="2 3">7K107</strain>
    </source>
</reference>
<dbReference type="Proteomes" id="UP000248544">
    <property type="component" value="Unassembled WGS sequence"/>
</dbReference>
<evidence type="ECO:0000313" key="2">
    <source>
        <dbReference type="EMBL" id="PZG50977.1"/>
    </source>
</evidence>
<accession>A0A2W2HYG3</accession>
<feature type="transmembrane region" description="Helical" evidence="1">
    <location>
        <begin position="20"/>
        <end position="41"/>
    </location>
</feature>
<keyword evidence="1" id="KW-0472">Membrane</keyword>
<sequence length="267" mass="27445">MWRLLGSELGLTFRRPRNLVMLAVLAVVPVVIGVVLAMLGTDEVANDMIVMVAGNGLALAFVSLYVLVPLLLPLTVGVVAGDAVAGEASMGTLRYLLTAPAGRTRLLAVKYVNAAVYGLAATAVVAVSALITGLVLFPMGPVTLLSGSTIPLSEGLLRILVVVGYVAAGMAAVAALALAFSTLTEAPIGAIAATAVILIVSQVLSAIPQLAPLDPYLLTSWLTDFDGVLRDPVNTGTMVQGLVVFLCYAVVFGSIAWARFGGRDVTA</sequence>
<feature type="transmembrane region" description="Helical" evidence="1">
    <location>
        <begin position="48"/>
        <end position="68"/>
    </location>
</feature>
<keyword evidence="1" id="KW-0812">Transmembrane</keyword>
<name>A0A2W2HYG3_9ACTN</name>
<evidence type="ECO:0000256" key="1">
    <source>
        <dbReference type="SAM" id="Phobius"/>
    </source>
</evidence>
<dbReference type="PANTHER" id="PTHR37305:SF1">
    <property type="entry name" value="MEMBRANE PROTEIN"/>
    <property type="match status" value="1"/>
</dbReference>
<dbReference type="PANTHER" id="PTHR37305">
    <property type="entry name" value="INTEGRAL MEMBRANE PROTEIN-RELATED"/>
    <property type="match status" value="1"/>
</dbReference>
<comment type="caution">
    <text evidence="2">The sequence shown here is derived from an EMBL/GenBank/DDBJ whole genome shotgun (WGS) entry which is preliminary data.</text>
</comment>
<organism evidence="2 3">
    <name type="scientific">Spongiactinospora gelatinilytica</name>
    <dbReference type="NCBI Taxonomy" id="2666298"/>
    <lineage>
        <taxon>Bacteria</taxon>
        <taxon>Bacillati</taxon>
        <taxon>Actinomycetota</taxon>
        <taxon>Actinomycetes</taxon>
        <taxon>Streptosporangiales</taxon>
        <taxon>Streptosporangiaceae</taxon>
        <taxon>Spongiactinospora</taxon>
    </lineage>
</organism>
<keyword evidence="3" id="KW-1185">Reference proteome</keyword>
<feature type="transmembrane region" description="Helical" evidence="1">
    <location>
        <begin position="238"/>
        <end position="258"/>
    </location>
</feature>
<keyword evidence="1" id="KW-1133">Transmembrane helix</keyword>
<feature type="transmembrane region" description="Helical" evidence="1">
    <location>
        <begin position="114"/>
        <end position="137"/>
    </location>
</feature>
<dbReference type="AlphaFoldDB" id="A0A2W2HYG3"/>
<dbReference type="Pfam" id="PF12730">
    <property type="entry name" value="ABC2_membrane_4"/>
    <property type="match status" value="1"/>
</dbReference>
<protein>
    <submittedName>
        <fullName evidence="2">ABC transporter permease</fullName>
    </submittedName>
</protein>
<feature type="transmembrane region" description="Helical" evidence="1">
    <location>
        <begin position="188"/>
        <end position="211"/>
    </location>
</feature>
<gene>
    <name evidence="2" type="ORF">C1I98_09675</name>
</gene>
<evidence type="ECO:0000313" key="3">
    <source>
        <dbReference type="Proteomes" id="UP000248544"/>
    </source>
</evidence>
<proteinExistence type="predicted"/>
<dbReference type="EMBL" id="POUA01000052">
    <property type="protein sequence ID" value="PZG50977.1"/>
    <property type="molecule type" value="Genomic_DNA"/>
</dbReference>